<dbReference type="Proteomes" id="UP000553632">
    <property type="component" value="Unassembled WGS sequence"/>
</dbReference>
<name>A0A7J6TRI9_PEROL</name>
<proteinExistence type="predicted"/>
<dbReference type="EMBL" id="JABANM010005212">
    <property type="protein sequence ID" value="KAF4747984.1"/>
    <property type="molecule type" value="Genomic_DNA"/>
</dbReference>
<feature type="chain" id="PRO_5036205836" evidence="1">
    <location>
        <begin position="17"/>
        <end position="198"/>
    </location>
</feature>
<reference evidence="4 5" key="1">
    <citation type="submission" date="2020-04" db="EMBL/GenBank/DDBJ databases">
        <title>Perkinsus olseni comparative genomics.</title>
        <authorList>
            <person name="Bogema D.R."/>
        </authorList>
    </citation>
    <scope>NUCLEOTIDE SEQUENCE [LARGE SCALE GENOMIC DNA]</scope>
    <source>
        <strain evidence="3">ATCC PRA-205</strain>
        <strain evidence="2 4">ATCC PRA-207</strain>
    </source>
</reference>
<accession>A0A7J6TRI9</accession>
<dbReference type="EMBL" id="JABANO010026267">
    <property type="protein sequence ID" value="KAF4718828.1"/>
    <property type="molecule type" value="Genomic_DNA"/>
</dbReference>
<keyword evidence="4" id="KW-1185">Reference proteome</keyword>
<sequence>MTILSLLIALLTGVYGGIFDDYTLPGDEQYWASLGSTATTTTAPSETTPSTTVATTPKSVLQQLLALNIPEYRGLPTTVEPLSVQERLQGLDIPPYHRISTGAPTKSSPTPIADTTKSVLERLAELDIPLHEGISSHATTSTSAPPPTNLRGVEHASFADGISVSWMVVGVAWARVFRGRNESGGPASPRGCRRLYHY</sequence>
<evidence type="ECO:0000256" key="1">
    <source>
        <dbReference type="SAM" id="SignalP"/>
    </source>
</evidence>
<organism evidence="3 5">
    <name type="scientific">Perkinsus olseni</name>
    <name type="common">Perkinsus atlanticus</name>
    <dbReference type="NCBI Taxonomy" id="32597"/>
    <lineage>
        <taxon>Eukaryota</taxon>
        <taxon>Sar</taxon>
        <taxon>Alveolata</taxon>
        <taxon>Perkinsozoa</taxon>
        <taxon>Perkinsea</taxon>
        <taxon>Perkinsida</taxon>
        <taxon>Perkinsidae</taxon>
        <taxon>Perkinsus</taxon>
    </lineage>
</organism>
<dbReference type="Proteomes" id="UP000574390">
    <property type="component" value="Unassembled WGS sequence"/>
</dbReference>
<evidence type="ECO:0000313" key="4">
    <source>
        <dbReference type="Proteomes" id="UP000553632"/>
    </source>
</evidence>
<evidence type="ECO:0000313" key="5">
    <source>
        <dbReference type="Proteomes" id="UP000574390"/>
    </source>
</evidence>
<protein>
    <submittedName>
        <fullName evidence="3">Uncharacterized protein</fullName>
    </submittedName>
</protein>
<keyword evidence="1" id="KW-0732">Signal</keyword>
<evidence type="ECO:0000313" key="2">
    <source>
        <dbReference type="EMBL" id="KAF4718828.1"/>
    </source>
</evidence>
<gene>
    <name evidence="3" type="ORF">FOZ62_023425</name>
    <name evidence="2" type="ORF">FOZ63_004288</name>
</gene>
<evidence type="ECO:0000313" key="3">
    <source>
        <dbReference type="EMBL" id="KAF4747984.1"/>
    </source>
</evidence>
<dbReference type="AlphaFoldDB" id="A0A7J6TRI9"/>
<feature type="signal peptide" evidence="1">
    <location>
        <begin position="1"/>
        <end position="16"/>
    </location>
</feature>
<comment type="caution">
    <text evidence="3">The sequence shown here is derived from an EMBL/GenBank/DDBJ whole genome shotgun (WGS) entry which is preliminary data.</text>
</comment>